<evidence type="ECO:0000256" key="2">
    <source>
        <dbReference type="ARBA" id="ARBA00012438"/>
    </source>
</evidence>
<dbReference type="InterPro" id="IPR000014">
    <property type="entry name" value="PAS"/>
</dbReference>
<dbReference type="GO" id="GO:0004673">
    <property type="term" value="F:protein histidine kinase activity"/>
    <property type="evidence" value="ECO:0007669"/>
    <property type="project" value="UniProtKB-EC"/>
</dbReference>
<keyword evidence="3" id="KW-0597">Phosphoprotein</keyword>
<dbReference type="InterPro" id="IPR029016">
    <property type="entry name" value="GAF-like_dom_sf"/>
</dbReference>
<evidence type="ECO:0000313" key="9">
    <source>
        <dbReference type="EMBL" id="ATX82878.1"/>
    </source>
</evidence>
<dbReference type="PANTHER" id="PTHR43304:SF1">
    <property type="entry name" value="PAC DOMAIN-CONTAINING PROTEIN"/>
    <property type="match status" value="1"/>
</dbReference>
<evidence type="ECO:0000259" key="7">
    <source>
        <dbReference type="PROSITE" id="PS50112"/>
    </source>
</evidence>
<name>A0A2K8L6D6_9PROT</name>
<dbReference type="PROSITE" id="PS50112">
    <property type="entry name" value="PAS"/>
    <property type="match status" value="1"/>
</dbReference>
<feature type="domain" description="PAC" evidence="8">
    <location>
        <begin position="323"/>
        <end position="376"/>
    </location>
</feature>
<evidence type="ECO:0000313" key="10">
    <source>
        <dbReference type="Proteomes" id="UP000231637"/>
    </source>
</evidence>
<dbReference type="InterPro" id="IPR000700">
    <property type="entry name" value="PAS-assoc_C"/>
</dbReference>
<dbReference type="SMART" id="SM00091">
    <property type="entry name" value="PAS"/>
    <property type="match status" value="2"/>
</dbReference>
<feature type="coiled-coil region" evidence="6">
    <location>
        <begin position="661"/>
        <end position="720"/>
    </location>
</feature>
<evidence type="ECO:0000256" key="6">
    <source>
        <dbReference type="SAM" id="Coils"/>
    </source>
</evidence>
<dbReference type="SUPFAM" id="SSF55785">
    <property type="entry name" value="PYP-like sensor domain (PAS domain)"/>
    <property type="match status" value="2"/>
</dbReference>
<evidence type="ECO:0000256" key="4">
    <source>
        <dbReference type="ARBA" id="ARBA00022679"/>
    </source>
</evidence>
<proteinExistence type="predicted"/>
<evidence type="ECO:0000256" key="3">
    <source>
        <dbReference type="ARBA" id="ARBA00022553"/>
    </source>
</evidence>
<dbReference type="EC" id="2.7.13.3" evidence="2"/>
<dbReference type="InterPro" id="IPR003018">
    <property type="entry name" value="GAF"/>
</dbReference>
<keyword evidence="10" id="KW-1185">Reference proteome</keyword>
<dbReference type="AlphaFoldDB" id="A0A2K8L6D6"/>
<comment type="catalytic activity">
    <reaction evidence="1">
        <text>ATP + protein L-histidine = ADP + protein N-phospho-L-histidine.</text>
        <dbReference type="EC" id="2.7.13.3"/>
    </reaction>
</comment>
<dbReference type="Pfam" id="PF13185">
    <property type="entry name" value="GAF_2"/>
    <property type="match status" value="1"/>
</dbReference>
<dbReference type="PROSITE" id="PS50113">
    <property type="entry name" value="PAC"/>
    <property type="match status" value="1"/>
</dbReference>
<accession>A0A2K8L6D6</accession>
<dbReference type="EMBL" id="CP018800">
    <property type="protein sequence ID" value="ATX82878.1"/>
    <property type="molecule type" value="Genomic_DNA"/>
</dbReference>
<gene>
    <name evidence="9" type="ORF">Ga0123462_2041</name>
</gene>
<dbReference type="NCBIfam" id="TIGR00229">
    <property type="entry name" value="sensory_box"/>
    <property type="match status" value="1"/>
</dbReference>
<protein>
    <recommendedName>
        <fullName evidence="2">histidine kinase</fullName>
        <ecNumber evidence="2">2.7.13.3</ecNumber>
    </recommendedName>
</protein>
<feature type="coiled-coil region" evidence="6">
    <location>
        <begin position="219"/>
        <end position="246"/>
    </location>
</feature>
<reference evidence="9 10" key="1">
    <citation type="submission" date="2016-12" db="EMBL/GenBank/DDBJ databases">
        <title>Isolation and genomic insights into novel planktonic Zetaproteobacteria from stratified waters of the Chesapeake Bay.</title>
        <authorList>
            <person name="McAllister S.M."/>
            <person name="Kato S."/>
            <person name="Chan C.S."/>
            <person name="Chiu B.K."/>
            <person name="Field E.K."/>
        </authorList>
    </citation>
    <scope>NUCLEOTIDE SEQUENCE [LARGE SCALE GENOMIC DNA]</scope>
    <source>
        <strain evidence="9 10">CP-8</strain>
    </source>
</reference>
<sequence length="737" mass="84548">MSDQKKRQLSEQEIEQLQERAKKLALEKSYFQLVMQMITRISETPGLANVINSLLINTMQILGGSNLQLYYKIDEQLHYADAMGNQHELDGFPDEVIPRVFATGWEEEIEGDFQDTHLTTSEFTKAYTWIYPLKVGNEVIAVFRMENLHLDMRLLYEQLPAFFNFAALVLKNEILGQSRLQAMNRELQDEVAVRKQREIELREAKSGLEKTVSERTAELKATNEQLSRELEERKAYMEKLAKSEKEYYALIHELQVAVVVHNFDTSIRIYNELACELLGLSPDQMEGKTAFDPAWNFMDEHGDPLDVAQYPVNRAIAEKRAVRDLILGINRPVSSDQVWVLVHANPIKGNDDEILEVVVTFIDVTARRQVEKIERARLRIFELSQTRSMDELMEQSLNEAEELTGSQIAFFHFVEEDQETLWLQNWSTRTKAEFCRAEGKGEHYAVSAAGVWADALRNRAPLIHNDYAALPYKKGMPEGHAEVKRELVVPVMRGEKVVAILGIGNKQSDYSDADVNAASFLADLVWDIVEKSRAEEQVEEMSTRFKAMTDSSPLAIYMSSGGIEQRGEYINPTFTELFGYTIEDVPSVGEWWPLAYPDEAYRKQVAEDWEKRVQTAIENSADIEPMETTVACKDGSTKRIVWGFFSSGQVDCSFGLDVTASREAEEEIRRFNAELEQLVEERTAKLNETNKRLEGFNEIMAEREMRVVEIKQEVNLLSRELGRDPPYKEVWNALQET</sequence>
<evidence type="ECO:0000256" key="5">
    <source>
        <dbReference type="ARBA" id="ARBA00022777"/>
    </source>
</evidence>
<dbReference type="Pfam" id="PF08448">
    <property type="entry name" value="PAS_4"/>
    <property type="match status" value="1"/>
</dbReference>
<evidence type="ECO:0000259" key="8">
    <source>
        <dbReference type="PROSITE" id="PS50113"/>
    </source>
</evidence>
<dbReference type="KEGG" id="mfn:Ga0123462_2041"/>
<dbReference type="InterPro" id="IPR013656">
    <property type="entry name" value="PAS_4"/>
</dbReference>
<organism evidence="9 10">
    <name type="scientific">Mariprofundus ferrinatatus</name>
    <dbReference type="NCBI Taxonomy" id="1921087"/>
    <lineage>
        <taxon>Bacteria</taxon>
        <taxon>Pseudomonadati</taxon>
        <taxon>Pseudomonadota</taxon>
        <taxon>Candidatius Mariprofundia</taxon>
        <taxon>Mariprofundales</taxon>
        <taxon>Mariprofundaceae</taxon>
        <taxon>Mariprofundus</taxon>
    </lineage>
</organism>
<dbReference type="PANTHER" id="PTHR43304">
    <property type="entry name" value="PHYTOCHROME-LIKE PROTEIN CPH1"/>
    <property type="match status" value="1"/>
</dbReference>
<keyword evidence="6" id="KW-0175">Coiled coil</keyword>
<dbReference type="Proteomes" id="UP000231637">
    <property type="component" value="Chromosome"/>
</dbReference>
<dbReference type="OrthoDB" id="5288098at2"/>
<dbReference type="RefSeq" id="WP_100266175.1">
    <property type="nucleotide sequence ID" value="NZ_CP018800.1"/>
</dbReference>
<dbReference type="SMART" id="SM00065">
    <property type="entry name" value="GAF"/>
    <property type="match status" value="1"/>
</dbReference>
<dbReference type="InterPro" id="IPR052162">
    <property type="entry name" value="Sensor_kinase/Photoreceptor"/>
</dbReference>
<keyword evidence="4" id="KW-0808">Transferase</keyword>
<dbReference type="InterPro" id="IPR035965">
    <property type="entry name" value="PAS-like_dom_sf"/>
</dbReference>
<dbReference type="SUPFAM" id="SSF55781">
    <property type="entry name" value="GAF domain-like"/>
    <property type="match status" value="1"/>
</dbReference>
<keyword evidence="5" id="KW-0418">Kinase</keyword>
<dbReference type="CDD" id="cd00130">
    <property type="entry name" value="PAS"/>
    <property type="match status" value="1"/>
</dbReference>
<dbReference type="Gene3D" id="3.30.450.20">
    <property type="entry name" value="PAS domain"/>
    <property type="match status" value="2"/>
</dbReference>
<feature type="domain" description="PAS" evidence="7">
    <location>
        <begin position="243"/>
        <end position="291"/>
    </location>
</feature>
<dbReference type="Gene3D" id="3.30.450.40">
    <property type="match status" value="1"/>
</dbReference>
<evidence type="ECO:0000256" key="1">
    <source>
        <dbReference type="ARBA" id="ARBA00000085"/>
    </source>
</evidence>
<dbReference type="Pfam" id="PF13188">
    <property type="entry name" value="PAS_8"/>
    <property type="match status" value="1"/>
</dbReference>